<comment type="subcellular location">
    <subcellularLocation>
        <location evidence="1">Cell membrane</location>
        <topology evidence="1">Multi-pass membrane protein</topology>
    </subcellularLocation>
</comment>
<keyword evidence="7 8" id="KW-0472">Membrane</keyword>
<evidence type="ECO:0000313" key="10">
    <source>
        <dbReference type="Proteomes" id="UP000054851"/>
    </source>
</evidence>
<feature type="transmembrane region" description="Helical" evidence="8">
    <location>
        <begin position="193"/>
        <end position="218"/>
    </location>
</feature>
<dbReference type="PANTHER" id="PTHR42810">
    <property type="entry name" value="PURINE PERMEASE C1399.01C-RELATED"/>
    <property type="match status" value="1"/>
</dbReference>
<comment type="caution">
    <text evidence="9">The sequence shown here is derived from an EMBL/GenBank/DDBJ whole genome shotgun (WGS) entry which is preliminary data.</text>
</comment>
<dbReference type="GO" id="GO:0005886">
    <property type="term" value="C:plasma membrane"/>
    <property type="evidence" value="ECO:0007669"/>
    <property type="project" value="UniProtKB-SubCell"/>
</dbReference>
<dbReference type="NCBIfam" id="NF037981">
    <property type="entry name" value="NCS2_1"/>
    <property type="match status" value="1"/>
</dbReference>
<feature type="transmembrane region" description="Helical" evidence="8">
    <location>
        <begin position="403"/>
        <end position="425"/>
    </location>
</feature>
<dbReference type="EMBL" id="FCOA02000020">
    <property type="protein sequence ID" value="SAK79720.1"/>
    <property type="molecule type" value="Genomic_DNA"/>
</dbReference>
<dbReference type="NCBIfam" id="TIGR00801">
    <property type="entry name" value="ncs2"/>
    <property type="match status" value="1"/>
</dbReference>
<evidence type="ECO:0000256" key="4">
    <source>
        <dbReference type="ARBA" id="ARBA00022475"/>
    </source>
</evidence>
<dbReference type="Pfam" id="PF00860">
    <property type="entry name" value="Xan_ur_permease"/>
    <property type="match status" value="1"/>
</dbReference>
<feature type="transmembrane region" description="Helical" evidence="8">
    <location>
        <begin position="12"/>
        <end position="41"/>
    </location>
</feature>
<feature type="transmembrane region" description="Helical" evidence="8">
    <location>
        <begin position="343"/>
        <end position="362"/>
    </location>
</feature>
<evidence type="ECO:0000256" key="2">
    <source>
        <dbReference type="ARBA" id="ARBA00008821"/>
    </source>
</evidence>
<keyword evidence="6 8" id="KW-1133">Transmembrane helix</keyword>
<evidence type="ECO:0000256" key="8">
    <source>
        <dbReference type="SAM" id="Phobius"/>
    </source>
</evidence>
<dbReference type="OrthoDB" id="9805749at2"/>
<dbReference type="GO" id="GO:0042907">
    <property type="term" value="F:xanthine transmembrane transporter activity"/>
    <property type="evidence" value="ECO:0007669"/>
    <property type="project" value="TreeGrafter"/>
</dbReference>
<evidence type="ECO:0000256" key="7">
    <source>
        <dbReference type="ARBA" id="ARBA00023136"/>
    </source>
</evidence>
<evidence type="ECO:0000256" key="6">
    <source>
        <dbReference type="ARBA" id="ARBA00022989"/>
    </source>
</evidence>
<evidence type="ECO:0000256" key="3">
    <source>
        <dbReference type="ARBA" id="ARBA00022448"/>
    </source>
</evidence>
<dbReference type="AlphaFoldDB" id="A0A158CBP4"/>
<gene>
    <name evidence="9" type="ORF">AWB79_05083</name>
</gene>
<dbReference type="STRING" id="1777140.AWB79_05083"/>
<feature type="transmembrane region" description="Helical" evidence="8">
    <location>
        <begin position="314"/>
        <end position="331"/>
    </location>
</feature>
<comment type="similarity">
    <text evidence="2">Belongs to the nucleobase:cation symporter-2 (NCS2) (TC 2.A.40) family.</text>
</comment>
<organism evidence="9 10">
    <name type="scientific">Caballeronia hypogeia</name>
    <dbReference type="NCBI Taxonomy" id="1777140"/>
    <lineage>
        <taxon>Bacteria</taxon>
        <taxon>Pseudomonadati</taxon>
        <taxon>Pseudomonadota</taxon>
        <taxon>Betaproteobacteria</taxon>
        <taxon>Burkholderiales</taxon>
        <taxon>Burkholderiaceae</taxon>
        <taxon>Caballeronia</taxon>
    </lineage>
</organism>
<keyword evidence="10" id="KW-1185">Reference proteome</keyword>
<keyword evidence="4" id="KW-1003">Cell membrane</keyword>
<feature type="transmembrane region" description="Helical" evidence="8">
    <location>
        <begin position="102"/>
        <end position="127"/>
    </location>
</feature>
<feature type="transmembrane region" description="Helical" evidence="8">
    <location>
        <begin position="374"/>
        <end position="391"/>
    </location>
</feature>
<dbReference type="InterPro" id="IPR006043">
    <property type="entry name" value="NCS2"/>
</dbReference>
<keyword evidence="3" id="KW-0813">Transport</keyword>
<name>A0A158CBP4_9BURK</name>
<reference evidence="9" key="1">
    <citation type="submission" date="2016-01" db="EMBL/GenBank/DDBJ databases">
        <authorList>
            <person name="Peeters C."/>
        </authorList>
    </citation>
    <scope>NUCLEOTIDE SEQUENCE</scope>
    <source>
        <strain evidence="9">LMG 29322</strain>
    </source>
</reference>
<evidence type="ECO:0000256" key="5">
    <source>
        <dbReference type="ARBA" id="ARBA00022692"/>
    </source>
</evidence>
<feature type="transmembrane region" description="Helical" evidence="8">
    <location>
        <begin position="238"/>
        <end position="262"/>
    </location>
</feature>
<dbReference type="InterPro" id="IPR006042">
    <property type="entry name" value="Xan_ur_permease"/>
</dbReference>
<dbReference type="Proteomes" id="UP000054851">
    <property type="component" value="Unassembled WGS sequence"/>
</dbReference>
<evidence type="ECO:0000256" key="1">
    <source>
        <dbReference type="ARBA" id="ARBA00004651"/>
    </source>
</evidence>
<proteinExistence type="inferred from homology"/>
<feature type="transmembrane region" description="Helical" evidence="8">
    <location>
        <begin position="77"/>
        <end position="96"/>
    </location>
</feature>
<keyword evidence="5 8" id="KW-0812">Transmembrane</keyword>
<protein>
    <submittedName>
        <fullName evidence="9">Permease</fullName>
    </submittedName>
</protein>
<dbReference type="NCBIfam" id="TIGR03173">
    <property type="entry name" value="pbuX"/>
    <property type="match status" value="1"/>
</dbReference>
<sequence>MLDTESNEKLPLGELVLLAIQHVLIMYAGAIATPLIIGAVLKLPKDQVAFLINADLMAGGIATLIQTIGFKGVGIRLPIMMGVTFTALGPMLAIGSNPELGLLGIYGATIAAGIFGIFMAPLVGRLLRFFPPIVTGSEILMVGLSLMGVAAAWSGGGFGSPDFGNPVYLGIAGAVLLFVLLMVKFARGFFANLAILLGLVFGFAISVPLGQVSLAGLQDAAWIGWVMPLHFGLPKFDLWATASMCVVMLVTFVESAGMFLAIGEITGKPIDEKALTRGFRADGVGNIIGGLFNTFPYTSFAQNVGLVAVTGVKSRWVCAVGGIILMMLGLVPKLSLLVASIPPCVLGGAGIVMFGMVASNGIKTLTKVDFNHTHNLYIVAISVGVGMIPVVSDKLFAKLPSALAPILSSSILLTAVVAIVLNVVLNGLSSNEEAARLTLETARDLEV</sequence>
<feature type="transmembrane region" description="Helical" evidence="8">
    <location>
        <begin position="167"/>
        <end position="186"/>
    </location>
</feature>
<dbReference type="RefSeq" id="WP_061170171.1">
    <property type="nucleotide sequence ID" value="NZ_FCOA02000020.1"/>
</dbReference>
<dbReference type="InterPro" id="IPR017588">
    <property type="entry name" value="UacT-like"/>
</dbReference>
<accession>A0A158CBP4</accession>
<dbReference type="PANTHER" id="PTHR42810:SF4">
    <property type="entry name" value="URIC ACID TRANSPORTER UACT"/>
    <property type="match status" value="1"/>
</dbReference>
<feature type="transmembrane region" description="Helical" evidence="8">
    <location>
        <begin position="139"/>
        <end position="155"/>
    </location>
</feature>
<evidence type="ECO:0000313" key="9">
    <source>
        <dbReference type="EMBL" id="SAK79720.1"/>
    </source>
</evidence>